<evidence type="ECO:0000313" key="2">
    <source>
        <dbReference type="EMBL" id="CAD7671523.1"/>
    </source>
</evidence>
<dbReference type="EMBL" id="CAJHUB010000663">
    <property type="protein sequence ID" value="CAD7671523.1"/>
    <property type="molecule type" value="Genomic_DNA"/>
</dbReference>
<sequence>MTPLLPGACLRGITEQGGHQPRAPWRPCRMGPKLWSWLLRDAARQTALPDTCFHPWMGGGGRAAWGTVLAIGFLFSLPNFWVLYFKPI</sequence>
<name>A0A811Y323_NYCPR</name>
<keyword evidence="1" id="KW-0472">Membrane</keyword>
<feature type="transmembrane region" description="Helical" evidence="1">
    <location>
        <begin position="63"/>
        <end position="85"/>
    </location>
</feature>
<evidence type="ECO:0000313" key="3">
    <source>
        <dbReference type="Proteomes" id="UP000645828"/>
    </source>
</evidence>
<keyword evidence="3" id="KW-1185">Reference proteome</keyword>
<organism evidence="2 3">
    <name type="scientific">Nyctereutes procyonoides</name>
    <name type="common">Raccoon dog</name>
    <name type="synonym">Canis procyonoides</name>
    <dbReference type="NCBI Taxonomy" id="34880"/>
    <lineage>
        <taxon>Eukaryota</taxon>
        <taxon>Metazoa</taxon>
        <taxon>Chordata</taxon>
        <taxon>Craniata</taxon>
        <taxon>Vertebrata</taxon>
        <taxon>Euteleostomi</taxon>
        <taxon>Mammalia</taxon>
        <taxon>Eutheria</taxon>
        <taxon>Laurasiatheria</taxon>
        <taxon>Carnivora</taxon>
        <taxon>Caniformia</taxon>
        <taxon>Canidae</taxon>
        <taxon>Nyctereutes</taxon>
    </lineage>
</organism>
<reference evidence="2" key="1">
    <citation type="submission" date="2020-12" db="EMBL/GenBank/DDBJ databases">
        <authorList>
            <consortium name="Molecular Ecology Group"/>
        </authorList>
    </citation>
    <scope>NUCLEOTIDE SEQUENCE</scope>
    <source>
        <strain evidence="2">TBG_1078</strain>
    </source>
</reference>
<comment type="caution">
    <text evidence="2">The sequence shown here is derived from an EMBL/GenBank/DDBJ whole genome shotgun (WGS) entry which is preliminary data.</text>
</comment>
<proteinExistence type="predicted"/>
<protein>
    <submittedName>
        <fullName evidence="2">(raccoon dog) hypothetical protein</fullName>
    </submittedName>
</protein>
<gene>
    <name evidence="2" type="ORF">NYPRO_LOCUS4318</name>
</gene>
<accession>A0A811Y323</accession>
<dbReference type="AlphaFoldDB" id="A0A811Y323"/>
<dbReference type="Proteomes" id="UP000645828">
    <property type="component" value="Unassembled WGS sequence"/>
</dbReference>
<keyword evidence="1" id="KW-1133">Transmembrane helix</keyword>
<keyword evidence="1" id="KW-0812">Transmembrane</keyword>
<evidence type="ECO:0000256" key="1">
    <source>
        <dbReference type="SAM" id="Phobius"/>
    </source>
</evidence>